<dbReference type="InterPro" id="IPR050466">
    <property type="entry name" value="Carboxylest/Gibb_receptor"/>
</dbReference>
<name>A0A060BXM4_9CREN</name>
<proteinExistence type="predicted"/>
<dbReference type="Pfam" id="PF07859">
    <property type="entry name" value="Abhydrolase_3"/>
    <property type="match status" value="1"/>
</dbReference>
<dbReference type="GO" id="GO:0034338">
    <property type="term" value="F:short-chain carboxylesterase activity"/>
    <property type="evidence" value="ECO:0007669"/>
    <property type="project" value="TreeGrafter"/>
</dbReference>
<feature type="non-terminal residue" evidence="2">
    <location>
        <position position="166"/>
    </location>
</feature>
<feature type="domain" description="Alpha/beta hydrolase fold-3" evidence="1">
    <location>
        <begin position="58"/>
        <end position="166"/>
    </location>
</feature>
<accession>A0A060BXM4</accession>
<keyword evidence="2" id="KW-0378">Hydrolase</keyword>
<dbReference type="EMBL" id="KF120123">
    <property type="protein sequence ID" value="AIA87392.1"/>
    <property type="molecule type" value="Genomic_DNA"/>
</dbReference>
<reference evidence="2" key="1">
    <citation type="journal article" date="2013" name="Environ. Microbiol.">
        <title>Seasonally variable intestinal metagenomes of the red palm weevil (Rhynchophorus ferrugineus).</title>
        <authorList>
            <person name="Jia S."/>
            <person name="Zhang X."/>
            <person name="Zhang G."/>
            <person name="Yin A."/>
            <person name="Zhang S."/>
            <person name="Li F."/>
            <person name="Wang L."/>
            <person name="Zhao D."/>
            <person name="Yun Q."/>
            <person name="Tala"/>
            <person name="Wang J."/>
            <person name="Sun G."/>
            <person name="Baabdullah M."/>
            <person name="Yu X."/>
            <person name="Hu S."/>
            <person name="Al-Mssallem I.S."/>
            <person name="Yu J."/>
        </authorList>
    </citation>
    <scope>NUCLEOTIDE SEQUENCE</scope>
</reference>
<sequence length="166" mass="17158">APPFQEQPLAVIRAQIAGSWALQGDPLPLARVEDLQVAGRPARLYCATRRRPVPVVAMFHGGGWVAGDLDSQDPCCRLLAAGLQDAALVSVDYRQPPEHPFPAAAEDAYAALRWLAAEGAALGLGPELAVAGNSAGGNLAAVATLLARDRGGPAVRATALHCPVTD</sequence>
<dbReference type="PANTHER" id="PTHR23024">
    <property type="entry name" value="ARYLACETAMIDE DEACETYLASE"/>
    <property type="match status" value="1"/>
</dbReference>
<dbReference type="Gene3D" id="3.40.50.1820">
    <property type="entry name" value="alpha/beta hydrolase"/>
    <property type="match status" value="1"/>
</dbReference>
<dbReference type="InterPro" id="IPR013094">
    <property type="entry name" value="AB_hydrolase_3"/>
</dbReference>
<evidence type="ECO:0000313" key="2">
    <source>
        <dbReference type="EMBL" id="AIA87392.1"/>
    </source>
</evidence>
<protein>
    <submittedName>
        <fullName evidence="2">Abhydrolase_3</fullName>
    </submittedName>
</protein>
<dbReference type="PANTHER" id="PTHR23024:SF24">
    <property type="entry name" value="ALPHA_BETA HYDROLASE FOLD-3 DOMAIN-CONTAINING PROTEIN"/>
    <property type="match status" value="1"/>
</dbReference>
<evidence type="ECO:0000259" key="1">
    <source>
        <dbReference type="Pfam" id="PF07859"/>
    </source>
</evidence>
<dbReference type="InterPro" id="IPR029058">
    <property type="entry name" value="AB_hydrolase_fold"/>
</dbReference>
<feature type="non-terminal residue" evidence="2">
    <location>
        <position position="1"/>
    </location>
</feature>
<dbReference type="SUPFAM" id="SSF53474">
    <property type="entry name" value="alpha/beta-Hydrolases"/>
    <property type="match status" value="1"/>
</dbReference>
<organism evidence="2">
    <name type="scientific">uncultured Sulfolobus sp</name>
    <dbReference type="NCBI Taxonomy" id="159090"/>
    <lineage>
        <taxon>Archaea</taxon>
        <taxon>Thermoproteota</taxon>
        <taxon>Thermoprotei</taxon>
        <taxon>Sulfolobales</taxon>
        <taxon>Sulfolobaceae</taxon>
        <taxon>Sulfolobus</taxon>
        <taxon>environmental samples</taxon>
    </lineage>
</organism>
<dbReference type="AlphaFoldDB" id="A0A060BXM4"/>